<accession>A0A8C5RYE7</accession>
<evidence type="ECO:0000313" key="2">
    <source>
        <dbReference type="Ensembl" id="ENSLLTP00000008800.1"/>
    </source>
</evidence>
<keyword evidence="1" id="KW-0812">Transmembrane</keyword>
<reference evidence="2" key="2">
    <citation type="submission" date="2025-09" db="UniProtKB">
        <authorList>
            <consortium name="Ensembl"/>
        </authorList>
    </citation>
    <scope>IDENTIFICATION</scope>
</reference>
<dbReference type="Ensembl" id="ENSLLTT00000009132.1">
    <property type="protein sequence ID" value="ENSLLTP00000008800.1"/>
    <property type="gene ID" value="ENSLLTG00000006722.1"/>
</dbReference>
<name>A0A8C5RYE7_LATLA</name>
<protein>
    <submittedName>
        <fullName evidence="2">Uncharacterized protein</fullName>
    </submittedName>
</protein>
<feature type="transmembrane region" description="Helical" evidence="1">
    <location>
        <begin position="12"/>
        <end position="33"/>
    </location>
</feature>
<dbReference type="AlphaFoldDB" id="A0A8C5RYE7"/>
<keyword evidence="3" id="KW-1185">Reference proteome</keyword>
<keyword evidence="1" id="KW-0472">Membrane</keyword>
<evidence type="ECO:0000313" key="3">
    <source>
        <dbReference type="Proteomes" id="UP000694406"/>
    </source>
</evidence>
<evidence type="ECO:0000256" key="1">
    <source>
        <dbReference type="SAM" id="Phobius"/>
    </source>
</evidence>
<organism evidence="2 3">
    <name type="scientific">Laticauda laticaudata</name>
    <name type="common">Blue-ringed sea krait</name>
    <name type="synonym">Blue-lipped sea krait</name>
    <dbReference type="NCBI Taxonomy" id="8630"/>
    <lineage>
        <taxon>Eukaryota</taxon>
        <taxon>Metazoa</taxon>
        <taxon>Chordata</taxon>
        <taxon>Craniata</taxon>
        <taxon>Vertebrata</taxon>
        <taxon>Euteleostomi</taxon>
        <taxon>Lepidosauria</taxon>
        <taxon>Squamata</taxon>
        <taxon>Bifurcata</taxon>
        <taxon>Unidentata</taxon>
        <taxon>Episquamata</taxon>
        <taxon>Toxicofera</taxon>
        <taxon>Serpentes</taxon>
        <taxon>Colubroidea</taxon>
        <taxon>Elapidae</taxon>
        <taxon>Laticaudinae</taxon>
        <taxon>Laticauda</taxon>
    </lineage>
</organism>
<keyword evidence="1" id="KW-1133">Transmembrane helix</keyword>
<sequence length="128" mass="14754">MLFSIQHIKSMNLLFLIDHVYLLWLIFACITFSDVFCGTSKSKTYFFHIPLSPLSERLRKQKVICSTSILDTNSLNQCRPTYNLNFLPINFPMLVFSAFLAIFIQGNYRLQGEDDFRDGMLGTATVLL</sequence>
<reference evidence="2" key="1">
    <citation type="submission" date="2025-08" db="UniProtKB">
        <authorList>
            <consortium name="Ensembl"/>
        </authorList>
    </citation>
    <scope>IDENTIFICATION</scope>
</reference>
<dbReference type="Proteomes" id="UP000694406">
    <property type="component" value="Unplaced"/>
</dbReference>
<feature type="transmembrane region" description="Helical" evidence="1">
    <location>
        <begin position="89"/>
        <end position="108"/>
    </location>
</feature>
<proteinExistence type="predicted"/>